<dbReference type="NCBIfam" id="NF001299">
    <property type="entry name" value="PRK00241.1"/>
    <property type="match status" value="1"/>
</dbReference>
<dbReference type="EMBL" id="CAEZXZ010000157">
    <property type="protein sequence ID" value="CAB4711003.1"/>
    <property type="molecule type" value="Genomic_DNA"/>
</dbReference>
<organism evidence="11">
    <name type="scientific">freshwater metagenome</name>
    <dbReference type="NCBI Taxonomy" id="449393"/>
    <lineage>
        <taxon>unclassified sequences</taxon>
        <taxon>metagenomes</taxon>
        <taxon>ecological metagenomes</taxon>
    </lineage>
</organism>
<evidence type="ECO:0000256" key="8">
    <source>
        <dbReference type="ARBA" id="ARBA00023027"/>
    </source>
</evidence>
<dbReference type="InterPro" id="IPR000086">
    <property type="entry name" value="NUDIX_hydrolase_dom"/>
</dbReference>
<keyword evidence="8" id="KW-0520">NAD</keyword>
<comment type="cofactor">
    <cofactor evidence="1">
        <name>Mg(2+)</name>
        <dbReference type="ChEBI" id="CHEBI:18420"/>
    </cofactor>
</comment>
<dbReference type="GO" id="GO:0006742">
    <property type="term" value="P:NADP+ catabolic process"/>
    <property type="evidence" value="ECO:0007669"/>
    <property type="project" value="TreeGrafter"/>
</dbReference>
<keyword evidence="7" id="KW-0460">Magnesium</keyword>
<evidence type="ECO:0000256" key="4">
    <source>
        <dbReference type="ARBA" id="ARBA00012381"/>
    </source>
</evidence>
<dbReference type="Gene3D" id="3.90.79.20">
    <property type="match status" value="1"/>
</dbReference>
<evidence type="ECO:0000256" key="9">
    <source>
        <dbReference type="ARBA" id="ARBA00023679"/>
    </source>
</evidence>
<dbReference type="InterPro" id="IPR049734">
    <property type="entry name" value="NudC-like_C"/>
</dbReference>
<evidence type="ECO:0000259" key="10">
    <source>
        <dbReference type="PROSITE" id="PS51462"/>
    </source>
</evidence>
<evidence type="ECO:0000256" key="3">
    <source>
        <dbReference type="ARBA" id="ARBA00009595"/>
    </source>
</evidence>
<protein>
    <recommendedName>
        <fullName evidence="4">NAD(+) diphosphatase</fullName>
        <ecNumber evidence="4">3.6.1.22</ecNumber>
    </recommendedName>
</protein>
<evidence type="ECO:0000256" key="7">
    <source>
        <dbReference type="ARBA" id="ARBA00022842"/>
    </source>
</evidence>
<dbReference type="PROSITE" id="PS51462">
    <property type="entry name" value="NUDIX"/>
    <property type="match status" value="1"/>
</dbReference>
<evidence type="ECO:0000256" key="1">
    <source>
        <dbReference type="ARBA" id="ARBA00001946"/>
    </source>
</evidence>
<keyword evidence="6" id="KW-0378">Hydrolase</keyword>
<dbReference type="Gene3D" id="3.90.79.10">
    <property type="entry name" value="Nucleoside Triphosphate Pyrophosphohydrolase"/>
    <property type="match status" value="1"/>
</dbReference>
<evidence type="ECO:0000256" key="5">
    <source>
        <dbReference type="ARBA" id="ARBA00022723"/>
    </source>
</evidence>
<evidence type="ECO:0000256" key="2">
    <source>
        <dbReference type="ARBA" id="ARBA00001947"/>
    </source>
</evidence>
<dbReference type="GO" id="GO:0046872">
    <property type="term" value="F:metal ion binding"/>
    <property type="evidence" value="ECO:0007669"/>
    <property type="project" value="UniProtKB-KW"/>
</dbReference>
<dbReference type="InterPro" id="IPR050241">
    <property type="entry name" value="NAD-cap_RNA_hydrolase_NudC"/>
</dbReference>
<dbReference type="GO" id="GO:0019677">
    <property type="term" value="P:NAD+ catabolic process"/>
    <property type="evidence" value="ECO:0007669"/>
    <property type="project" value="TreeGrafter"/>
</dbReference>
<dbReference type="GO" id="GO:0005829">
    <property type="term" value="C:cytosol"/>
    <property type="evidence" value="ECO:0007669"/>
    <property type="project" value="TreeGrafter"/>
</dbReference>
<dbReference type="GO" id="GO:0035529">
    <property type="term" value="F:NADH pyrophosphatase activity"/>
    <property type="evidence" value="ECO:0007669"/>
    <property type="project" value="TreeGrafter"/>
</dbReference>
<reference evidence="11" key="1">
    <citation type="submission" date="2020-05" db="EMBL/GenBank/DDBJ databases">
        <authorList>
            <person name="Chiriac C."/>
            <person name="Salcher M."/>
            <person name="Ghai R."/>
            <person name="Kavagutti S V."/>
        </authorList>
    </citation>
    <scope>NUCLEOTIDE SEQUENCE</scope>
</reference>
<dbReference type="AlphaFoldDB" id="A0A6J6QMY2"/>
<dbReference type="InterPro" id="IPR015797">
    <property type="entry name" value="NUDIX_hydrolase-like_dom_sf"/>
</dbReference>
<dbReference type="PANTHER" id="PTHR42904:SF6">
    <property type="entry name" value="NAD-CAPPED RNA HYDROLASE NUDT12"/>
    <property type="match status" value="1"/>
</dbReference>
<comment type="similarity">
    <text evidence="3">Belongs to the Nudix hydrolase family. NudC subfamily.</text>
</comment>
<keyword evidence="5" id="KW-0479">Metal-binding</keyword>
<dbReference type="InterPro" id="IPR015375">
    <property type="entry name" value="NADH_PPase-like_N"/>
</dbReference>
<gene>
    <name evidence="11" type="ORF">UFOPK2625_01010</name>
</gene>
<dbReference type="PANTHER" id="PTHR42904">
    <property type="entry name" value="NUDIX HYDROLASE, NUDC SUBFAMILY"/>
    <property type="match status" value="1"/>
</dbReference>
<dbReference type="Pfam" id="PF09296">
    <property type="entry name" value="NUDIX-like"/>
    <property type="match status" value="1"/>
</dbReference>
<name>A0A6J6QMY2_9ZZZZ</name>
<dbReference type="GO" id="GO:0005777">
    <property type="term" value="C:peroxisome"/>
    <property type="evidence" value="ECO:0007669"/>
    <property type="project" value="TreeGrafter"/>
</dbReference>
<dbReference type="SUPFAM" id="SSF55811">
    <property type="entry name" value="Nudix"/>
    <property type="match status" value="1"/>
</dbReference>
<sequence>MPDRLLLDDLLLSRAAVDRAAHRRTDENWQEQRLADSTTRVLWVANGAAAVAEVEGTARLIFSSPVDIDSSVEVSFLGVDAEDRAYFSAHVENQSDAPVQAAWKSLREVGRSLSDIDAGLLVTAVALDNWRSATGRCAKCGGEVVPQNGGWSLRCITDEVDHFPRTEPAVIVLVRDQDDRALLGRHVNWPPGLVSTFAGFVEAGESAEAAVRRELTEETGVVIADHPDAVQYLGSQPWPFPASLMLGYHAWAKETAIKVDETEIAEANWYSRDELSAACASGAIKLPSSISISRRLIERWYGEELPADWSW</sequence>
<comment type="cofactor">
    <cofactor evidence="2">
        <name>Zn(2+)</name>
        <dbReference type="ChEBI" id="CHEBI:29105"/>
    </cofactor>
</comment>
<feature type="domain" description="Nudix hydrolase" evidence="10">
    <location>
        <begin position="164"/>
        <end position="292"/>
    </location>
</feature>
<dbReference type="PROSITE" id="PS00893">
    <property type="entry name" value="NUDIX_BOX"/>
    <property type="match status" value="1"/>
</dbReference>
<comment type="catalytic activity">
    <reaction evidence="9">
        <text>a 5'-end NAD(+)-phospho-ribonucleoside in mRNA + H2O = a 5'-end phospho-adenosine-phospho-ribonucleoside in mRNA + beta-nicotinamide D-ribonucleotide + 2 H(+)</text>
        <dbReference type="Rhea" id="RHEA:60876"/>
        <dbReference type="Rhea" id="RHEA-COMP:15698"/>
        <dbReference type="Rhea" id="RHEA-COMP:15719"/>
        <dbReference type="ChEBI" id="CHEBI:14649"/>
        <dbReference type="ChEBI" id="CHEBI:15377"/>
        <dbReference type="ChEBI" id="CHEBI:15378"/>
        <dbReference type="ChEBI" id="CHEBI:144029"/>
        <dbReference type="ChEBI" id="CHEBI:144051"/>
    </reaction>
    <physiologicalReaction direction="left-to-right" evidence="9">
        <dbReference type="Rhea" id="RHEA:60877"/>
    </physiologicalReaction>
</comment>
<dbReference type="CDD" id="cd03429">
    <property type="entry name" value="NUDIX_NADH_pyrophosphatase_Nudt13"/>
    <property type="match status" value="1"/>
</dbReference>
<dbReference type="Pfam" id="PF00293">
    <property type="entry name" value="NUDIX"/>
    <property type="match status" value="1"/>
</dbReference>
<proteinExistence type="inferred from homology"/>
<dbReference type="InterPro" id="IPR020084">
    <property type="entry name" value="NUDIX_hydrolase_CS"/>
</dbReference>
<dbReference type="EC" id="3.6.1.22" evidence="4"/>
<accession>A0A6J6QMY2</accession>
<evidence type="ECO:0000313" key="11">
    <source>
        <dbReference type="EMBL" id="CAB4711003.1"/>
    </source>
</evidence>
<evidence type="ECO:0000256" key="6">
    <source>
        <dbReference type="ARBA" id="ARBA00022801"/>
    </source>
</evidence>